<evidence type="ECO:0000313" key="3">
    <source>
        <dbReference type="EMBL" id="KAG2218159.1"/>
    </source>
</evidence>
<name>A0A8H7RUR4_9FUNG</name>
<accession>A0A8H7RUR4</accession>
<organism evidence="3 4">
    <name type="scientific">Circinella minor</name>
    <dbReference type="NCBI Taxonomy" id="1195481"/>
    <lineage>
        <taxon>Eukaryota</taxon>
        <taxon>Fungi</taxon>
        <taxon>Fungi incertae sedis</taxon>
        <taxon>Mucoromycota</taxon>
        <taxon>Mucoromycotina</taxon>
        <taxon>Mucoromycetes</taxon>
        <taxon>Mucorales</taxon>
        <taxon>Lichtheimiaceae</taxon>
        <taxon>Circinella</taxon>
    </lineage>
</organism>
<dbReference type="PANTHER" id="PTHR28243:SF1">
    <property type="entry name" value="PYRIDOXAMINE 5'-PHOSPHATE OXIDASE ALR4036 FAMILY FMN-BINDING DOMAIN-CONTAINING PROTEIN"/>
    <property type="match status" value="1"/>
</dbReference>
<dbReference type="PANTHER" id="PTHR28243">
    <property type="entry name" value="AGL049CP"/>
    <property type="match status" value="1"/>
</dbReference>
<dbReference type="EMBL" id="JAEPRB010000248">
    <property type="protein sequence ID" value="KAG2218159.1"/>
    <property type="molecule type" value="Genomic_DNA"/>
</dbReference>
<proteinExistence type="predicted"/>
<dbReference type="InterPro" id="IPR024624">
    <property type="entry name" value="Pyridox_Oxase_Alr4036_FMN-bd"/>
</dbReference>
<evidence type="ECO:0000256" key="1">
    <source>
        <dbReference type="SAM" id="MobiDB-lite"/>
    </source>
</evidence>
<dbReference type="InterPro" id="IPR012349">
    <property type="entry name" value="Split_barrel_FMN-bd"/>
</dbReference>
<reference evidence="3 4" key="1">
    <citation type="submission" date="2020-12" db="EMBL/GenBank/DDBJ databases">
        <title>Metabolic potential, ecology and presence of endohyphal bacteria is reflected in genomic diversity of Mucoromycotina.</title>
        <authorList>
            <person name="Muszewska A."/>
            <person name="Okrasinska A."/>
            <person name="Steczkiewicz K."/>
            <person name="Drgas O."/>
            <person name="Orlowska M."/>
            <person name="Perlinska-Lenart U."/>
            <person name="Aleksandrzak-Piekarczyk T."/>
            <person name="Szatraj K."/>
            <person name="Zielenkiewicz U."/>
            <person name="Pilsyk S."/>
            <person name="Malc E."/>
            <person name="Mieczkowski P."/>
            <person name="Kruszewska J.S."/>
            <person name="Biernat P."/>
            <person name="Pawlowska J."/>
        </authorList>
    </citation>
    <scope>NUCLEOTIDE SEQUENCE [LARGE SCALE GENOMIC DNA]</scope>
    <source>
        <strain evidence="3 4">CBS 142.35</strain>
    </source>
</reference>
<sequence>MSDPFTATTAPSGTKKVDISPAWKKVIQNKTHGLDKPSYISIATVDAKDSSPLNELFVYRGFAGEDKKGETGWQSDLLTSTCDKRTFNVADNATFVGTWVVNDNHFRILGKAHALGKEFNSTDDISHHIVRKRRFRKAHKTSEESSNESSDDEDEDEERLGDKFSNATKSFLRRIKSRLHHKPGSRKFDWEAERLRQWHDLSDEARATFTWSTASGQPKIDEAEDLEARVAELEIGDTDAEGHFTHEDKDKQELLERGYENFVIVFLEVLEIDHHNLSDGQRTVYHRNGSEWTSAPVTA</sequence>
<feature type="region of interest" description="Disordered" evidence="1">
    <location>
        <begin position="136"/>
        <end position="160"/>
    </location>
</feature>
<dbReference type="OrthoDB" id="434253at2759"/>
<dbReference type="SUPFAM" id="SSF50475">
    <property type="entry name" value="FMN-binding split barrel"/>
    <property type="match status" value="1"/>
</dbReference>
<dbReference type="Gene3D" id="2.30.110.10">
    <property type="entry name" value="Electron Transport, Fmn-binding Protein, Chain A"/>
    <property type="match status" value="1"/>
</dbReference>
<feature type="compositionally biased region" description="Acidic residues" evidence="1">
    <location>
        <begin position="145"/>
        <end position="159"/>
    </location>
</feature>
<keyword evidence="4" id="KW-1185">Reference proteome</keyword>
<dbReference type="AlphaFoldDB" id="A0A8H7RUR4"/>
<dbReference type="GO" id="GO:0010181">
    <property type="term" value="F:FMN binding"/>
    <property type="evidence" value="ECO:0007669"/>
    <property type="project" value="InterPro"/>
</dbReference>
<dbReference type="Pfam" id="PF12766">
    <property type="entry name" value="Pyridox_oxase_2"/>
    <property type="match status" value="1"/>
</dbReference>
<evidence type="ECO:0000313" key="4">
    <source>
        <dbReference type="Proteomes" id="UP000646827"/>
    </source>
</evidence>
<feature type="domain" description="Pyridoxamine 5'-phosphate oxidase Alr4036 family FMN-binding" evidence="2">
    <location>
        <begin position="21"/>
        <end position="113"/>
    </location>
</feature>
<comment type="caution">
    <text evidence="3">The sequence shown here is derived from an EMBL/GenBank/DDBJ whole genome shotgun (WGS) entry which is preliminary data.</text>
</comment>
<evidence type="ECO:0000259" key="2">
    <source>
        <dbReference type="Pfam" id="PF12766"/>
    </source>
</evidence>
<dbReference type="Proteomes" id="UP000646827">
    <property type="component" value="Unassembled WGS sequence"/>
</dbReference>
<protein>
    <recommendedName>
        <fullName evidence="2">Pyridoxamine 5'-phosphate oxidase Alr4036 family FMN-binding domain-containing protein</fullName>
    </recommendedName>
</protein>
<gene>
    <name evidence="3" type="ORF">INT45_006211</name>
</gene>